<dbReference type="EMBL" id="CP150845">
    <property type="protein sequence ID" value="WYZ21909.1"/>
    <property type="molecule type" value="Genomic_DNA"/>
</dbReference>
<name>A0ABZ2UK18_9FLAO</name>
<reference evidence="1 2" key="1">
    <citation type="submission" date="2024-03" db="EMBL/GenBank/DDBJ databases">
        <title>Flavobacterium soyae.</title>
        <authorList>
            <person name="Zheng W."/>
        </authorList>
    </citation>
    <scope>NUCLEOTIDE SEQUENCE [LARGE SCALE GENOMIC DNA]</scope>
    <source>
        <strain evidence="1 2">55</strain>
    </source>
</reference>
<dbReference type="RefSeq" id="WP_406845516.1">
    <property type="nucleotide sequence ID" value="NZ_CP150845.1"/>
</dbReference>
<evidence type="ECO:0008006" key="3">
    <source>
        <dbReference type="Google" id="ProtNLM"/>
    </source>
</evidence>
<proteinExistence type="predicted"/>
<dbReference type="Proteomes" id="UP001623852">
    <property type="component" value="Chromosome"/>
</dbReference>
<accession>A0ABZ2UK18</accession>
<keyword evidence="2" id="KW-1185">Reference proteome</keyword>
<sequence length="247" mass="26764">MSTKYNRIKVADLEKNQPNKILVTNESGELQFSDVAQETQNLQSVLENGNSATNTSMQFIGSPFSSVVNMDYQGINVLVPSTQMKTYIQPSAISVTDESISSNTIATRITPNQIVFAKGSIYSTVLTSDNSSTTNIELKLPSKSNGSYTLATIDDIYSQLEISTSQAIPASWHGKTILFTTSCTVTVPSSLIDSFIFNGITLPGVNVTWAITAPHTWLFGTPSVTAEKQIFTFTKRGNTNSILLLGV</sequence>
<evidence type="ECO:0000313" key="1">
    <source>
        <dbReference type="EMBL" id="WYZ21909.1"/>
    </source>
</evidence>
<protein>
    <recommendedName>
        <fullName evidence="3">IgGFc-binding protein N-terminal domain-containing protein</fullName>
    </recommendedName>
</protein>
<evidence type="ECO:0000313" key="2">
    <source>
        <dbReference type="Proteomes" id="UP001623852"/>
    </source>
</evidence>
<organism evidence="1 2">
    <name type="scientific">Flavobacterium soyae</name>
    <dbReference type="NCBI Taxonomy" id="2903098"/>
    <lineage>
        <taxon>Bacteria</taxon>
        <taxon>Pseudomonadati</taxon>
        <taxon>Bacteroidota</taxon>
        <taxon>Flavobacteriia</taxon>
        <taxon>Flavobacteriales</taxon>
        <taxon>Flavobacteriaceae</taxon>
        <taxon>Flavobacterium</taxon>
    </lineage>
</organism>
<gene>
    <name evidence="1" type="ORF">AABD74_10690</name>
</gene>